<dbReference type="Gene3D" id="3.40.50.300">
    <property type="entry name" value="P-loop containing nucleotide triphosphate hydrolases"/>
    <property type="match status" value="1"/>
</dbReference>
<dbReference type="SUPFAM" id="SSF52540">
    <property type="entry name" value="P-loop containing nucleoside triphosphate hydrolases"/>
    <property type="match status" value="1"/>
</dbReference>
<dbReference type="EMBL" id="MFKQ01000033">
    <property type="protein sequence ID" value="OGG47009.1"/>
    <property type="molecule type" value="Genomic_DNA"/>
</dbReference>
<accession>A0A1F6CCW0</accession>
<name>A0A1F6CCW0_9BACT</name>
<evidence type="ECO:0008006" key="3">
    <source>
        <dbReference type="Google" id="ProtNLM"/>
    </source>
</evidence>
<comment type="caution">
    <text evidence="1">The sequence shown here is derived from an EMBL/GenBank/DDBJ whole genome shotgun (WGS) entry which is preliminary data.</text>
</comment>
<organism evidence="1 2">
    <name type="scientific">Candidatus Kaiserbacteria bacterium RIFCSPHIGHO2_01_FULL_49_13</name>
    <dbReference type="NCBI Taxonomy" id="1798477"/>
    <lineage>
        <taxon>Bacteria</taxon>
        <taxon>Candidatus Kaiseribacteriota</taxon>
    </lineage>
</organism>
<evidence type="ECO:0000313" key="2">
    <source>
        <dbReference type="Proteomes" id="UP000178344"/>
    </source>
</evidence>
<evidence type="ECO:0000313" key="1">
    <source>
        <dbReference type="EMBL" id="OGG47009.1"/>
    </source>
</evidence>
<dbReference type="Proteomes" id="UP000178344">
    <property type="component" value="Unassembled WGS sequence"/>
</dbReference>
<protein>
    <recommendedName>
        <fullName evidence="3">AAA+ ATPase domain-containing protein</fullName>
    </recommendedName>
</protein>
<dbReference type="Pfam" id="PF13481">
    <property type="entry name" value="AAA_25"/>
    <property type="match status" value="1"/>
</dbReference>
<reference evidence="1 2" key="1">
    <citation type="journal article" date="2016" name="Nat. Commun.">
        <title>Thousands of microbial genomes shed light on interconnected biogeochemical processes in an aquifer system.</title>
        <authorList>
            <person name="Anantharaman K."/>
            <person name="Brown C.T."/>
            <person name="Hug L.A."/>
            <person name="Sharon I."/>
            <person name="Castelle C.J."/>
            <person name="Probst A.J."/>
            <person name="Thomas B.C."/>
            <person name="Singh A."/>
            <person name="Wilkins M.J."/>
            <person name="Karaoz U."/>
            <person name="Brodie E.L."/>
            <person name="Williams K.H."/>
            <person name="Hubbard S.S."/>
            <person name="Banfield J.F."/>
        </authorList>
    </citation>
    <scope>NUCLEOTIDE SEQUENCE [LARGE SCALE GENOMIC DNA]</scope>
</reference>
<dbReference type="InterPro" id="IPR027417">
    <property type="entry name" value="P-loop_NTPase"/>
</dbReference>
<sequence>MSANDQNNSEGGRLIICFKDKDKSKAPITLETADADYLKKLNKEGYGIFETANSFFATDEQLKAKTFKTKRHKEFLVRLNEVFADLDICKDDEGLAVEEREKRKKELKDAIGAYCPASVYVITKNGLQPRWWLDEEKVDLATQYKYVNITNGIIQWSIQKGAKGDPVKDVTRVLRKAGYYHLKSDPYLVSEERGCGRAYTLDELQSKFRYEPPQQKSNRNEFSAPSKGQGTIFQQVAALPIEKIVIDVWSAKGHTTSFDKDGHLIIDGAVTATFKGRHGDGNYIATTSGDYPAKGNAVTYVAETLGISRSEAFKKICSQYGIERGETEYREPLIIISAEDLCNQDFPTVEWTIHRLIPENQITVISGAPSSFKTMSAMEWAIQVSSGGKAFGFFNTTQSNVLLINEDGDHKRIIKKRTLFLTDKPSKNLFIMAGLGFKIEEERVRELAGIIKKHEIKFVILDSFRGIMPPEADEKDANAVRQIIDTLRILTDAGATLLILHHDRKKPINLRGYTSSDPNDLGEMMSGSADIRGAVDCHLAMGSAKNKKDGSHYIIVTQTKCREDELLPAFKVNVITTKDDAGKTVKMELLYEGEFQAASADETLNRAKEAILEMLSKSADKYVWRQTIIENQPAGLKGRTIEKAFEALENEKRVSSALGGELGLEGASNRKYYFLPDEMLSENEPEAIISGLDF</sequence>
<gene>
    <name evidence="1" type="ORF">A2671_00505</name>
</gene>
<proteinExistence type="predicted"/>
<dbReference type="AlphaFoldDB" id="A0A1F6CCW0"/>